<dbReference type="PANTHER" id="PTHR35339:SF4">
    <property type="entry name" value="LINALOOL DEHYDRATASE_ISOMERASE DOMAIN-CONTAINING PROTEIN"/>
    <property type="match status" value="1"/>
</dbReference>
<organism evidence="2 3">
    <name type="scientific">Agromyces cerinus subsp. cerinus</name>
    <dbReference type="NCBI Taxonomy" id="232089"/>
    <lineage>
        <taxon>Bacteria</taxon>
        <taxon>Bacillati</taxon>
        <taxon>Actinomycetota</taxon>
        <taxon>Actinomycetes</taxon>
        <taxon>Micrococcales</taxon>
        <taxon>Microbacteriaceae</taxon>
        <taxon>Agromyces</taxon>
    </lineage>
</organism>
<dbReference type="EMBL" id="FSRJ01000002">
    <property type="protein sequence ID" value="SIN88599.1"/>
    <property type="molecule type" value="Genomic_DNA"/>
</dbReference>
<name>A0A1N6F029_9MICO</name>
<dbReference type="PANTHER" id="PTHR35339">
    <property type="entry name" value="LINALOOL DEHYDRATASE_ISOMERASE DOMAIN-CONTAINING PROTEIN"/>
    <property type="match status" value="1"/>
</dbReference>
<dbReference type="Pfam" id="PF10022">
    <property type="entry name" value="DUF2264"/>
    <property type="match status" value="1"/>
</dbReference>
<dbReference type="STRING" id="232089.SAMN05443544_1615"/>
<dbReference type="Proteomes" id="UP000184699">
    <property type="component" value="Unassembled WGS sequence"/>
</dbReference>
<evidence type="ECO:0000313" key="3">
    <source>
        <dbReference type="Proteomes" id="UP000184699"/>
    </source>
</evidence>
<evidence type="ECO:0000313" key="2">
    <source>
        <dbReference type="EMBL" id="SIN88599.1"/>
    </source>
</evidence>
<gene>
    <name evidence="2" type="ORF">SAMN05443544_1615</name>
</gene>
<feature type="domain" description="DUF2264" evidence="1">
    <location>
        <begin position="16"/>
        <end position="355"/>
    </location>
</feature>
<reference evidence="3" key="1">
    <citation type="submission" date="2016-11" db="EMBL/GenBank/DDBJ databases">
        <authorList>
            <person name="Varghese N."/>
            <person name="Submissions S."/>
        </authorList>
    </citation>
    <scope>NUCLEOTIDE SEQUENCE [LARGE SCALE GENOMIC DNA]</scope>
    <source>
        <strain evidence="3">DSM 8595</strain>
    </source>
</reference>
<dbReference type="AlphaFoldDB" id="A0A1N6F029"/>
<protein>
    <recommendedName>
        <fullName evidence="1">DUF2264 domain-containing protein</fullName>
    </recommendedName>
</protein>
<dbReference type="InterPro" id="IPR016624">
    <property type="entry name" value="UCP014753"/>
</dbReference>
<keyword evidence="3" id="KW-1185">Reference proteome</keyword>
<dbReference type="InterPro" id="IPR049349">
    <property type="entry name" value="DUF2264_N"/>
</dbReference>
<evidence type="ECO:0000259" key="1">
    <source>
        <dbReference type="Pfam" id="PF10022"/>
    </source>
</evidence>
<sequence>MPPLELERSPITGYGRAHWITAADRILGAARRRSSEHGASVDFAPDGAAPAGDIDRLEGFARTFLLAAMRIAGDPGGSEELIERYRSALSHAVAARLWPRLADHSQPTVEAAAIAIGLHLAQAELWDRLDRTTQERLCAWFDQARGTWCADNNHVLLGATLAAFTTSVGAGDARPVVANALDRMDDWYVGDGWYTDGDGRRFDHYNAYAFHWYPFFIARMLGAELDERRQLYRERLASFLDGYQHLFGADGAPVLIGRSLIYRWAVTAPFWMARLEQVDAISAGRTRRLASGALRYFVDGGTLDDGMLSLGWQAAPTPGIVQSYSGPGSPYWASKGFLGLLLPEDDAVWQQTESPLEIERRDVRKVIAGPGWLIDARTDDGIARLHNFGSDGHPLRDDGLYRRLAFSSATAPALGGTGRDADLTVEGAAHRPVLRATVGANGGAATRTLDAAGRQVQTEIAMRLHHGTAVFVARVTGAVALRLVVSANAVSTSNADLESSVDDAARRASTTTTRLTSTIHWLGAWRCGDVANGAPVDLAPEAGVEVVPAGTALGVEAAYPLLRTRPLPDDAVVIAWRTSLSAIPRITESPVAATASISSDRVALTIGDGTLWFRWSQAPAGVQDGAGQRVFRP</sequence>
<proteinExistence type="predicted"/>
<accession>A0A1N6F029</accession>